<feature type="region of interest" description="Disordered" evidence="10">
    <location>
        <begin position="97"/>
        <end position="118"/>
    </location>
</feature>
<feature type="compositionally biased region" description="Basic and acidic residues" evidence="10">
    <location>
        <begin position="335"/>
        <end position="350"/>
    </location>
</feature>
<keyword evidence="4" id="KW-0509">mRNA transport</keyword>
<comment type="caution">
    <text evidence="12">The sequence shown here is derived from an EMBL/GenBank/DDBJ whole genome shotgun (WGS) entry which is preliminary data.</text>
</comment>
<evidence type="ECO:0000256" key="1">
    <source>
        <dbReference type="ARBA" id="ARBA00004567"/>
    </source>
</evidence>
<dbReference type="Pfam" id="PF04096">
    <property type="entry name" value="Nucleoporin2"/>
    <property type="match status" value="1"/>
</dbReference>
<dbReference type="OrthoDB" id="447873at2759"/>
<evidence type="ECO:0000256" key="6">
    <source>
        <dbReference type="ARBA" id="ARBA00023010"/>
    </source>
</evidence>
<feature type="region of interest" description="Disordered" evidence="10">
    <location>
        <begin position="497"/>
        <end position="525"/>
    </location>
</feature>
<dbReference type="GO" id="GO:0051028">
    <property type="term" value="P:mRNA transport"/>
    <property type="evidence" value="ECO:0007669"/>
    <property type="project" value="UniProtKB-KW"/>
</dbReference>
<dbReference type="PANTHER" id="PTHR23198:SF6">
    <property type="entry name" value="NUCLEAR PORE COMPLEX PROTEIN NUP98-NUP96"/>
    <property type="match status" value="1"/>
</dbReference>
<dbReference type="EMBL" id="CAJNDS010000402">
    <property type="protein sequence ID" value="CAE7202515.1"/>
    <property type="molecule type" value="Genomic_DNA"/>
</dbReference>
<dbReference type="SUPFAM" id="SSF82215">
    <property type="entry name" value="C-terminal autoproteolytic domain of nucleoporin nup98"/>
    <property type="match status" value="1"/>
</dbReference>
<evidence type="ECO:0000256" key="8">
    <source>
        <dbReference type="ARBA" id="ARBA00023242"/>
    </source>
</evidence>
<organism evidence="12 13">
    <name type="scientific">Symbiodinium natans</name>
    <dbReference type="NCBI Taxonomy" id="878477"/>
    <lineage>
        <taxon>Eukaryota</taxon>
        <taxon>Sar</taxon>
        <taxon>Alveolata</taxon>
        <taxon>Dinophyceae</taxon>
        <taxon>Suessiales</taxon>
        <taxon>Symbiodiniaceae</taxon>
        <taxon>Symbiodinium</taxon>
    </lineage>
</organism>
<evidence type="ECO:0000256" key="4">
    <source>
        <dbReference type="ARBA" id="ARBA00022816"/>
    </source>
</evidence>
<evidence type="ECO:0000256" key="5">
    <source>
        <dbReference type="ARBA" id="ARBA00022927"/>
    </source>
</evidence>
<dbReference type="PROSITE" id="PS51434">
    <property type="entry name" value="NUP_C"/>
    <property type="match status" value="1"/>
</dbReference>
<keyword evidence="3" id="KW-0813">Transport</keyword>
<evidence type="ECO:0000256" key="7">
    <source>
        <dbReference type="ARBA" id="ARBA00023132"/>
    </source>
</evidence>
<feature type="coiled-coil region" evidence="9">
    <location>
        <begin position="153"/>
        <end position="183"/>
    </location>
</feature>
<proteinExistence type="inferred from homology"/>
<dbReference type="GO" id="GO:0006405">
    <property type="term" value="P:RNA export from nucleus"/>
    <property type="evidence" value="ECO:0007669"/>
    <property type="project" value="TreeGrafter"/>
</dbReference>
<feature type="domain" description="Peptidase S59" evidence="11">
    <location>
        <begin position="525"/>
        <end position="658"/>
    </location>
</feature>
<keyword evidence="6" id="KW-0811">Translocation</keyword>
<protein>
    <submittedName>
        <fullName evidence="12">NUP98A protein</fullName>
    </submittedName>
</protein>
<feature type="region of interest" description="Disordered" evidence="10">
    <location>
        <begin position="288"/>
        <end position="371"/>
    </location>
</feature>
<sequence>MLEPITSPRVLGVGRLPGGLANAQHNFSMRASSPVRYLLRSPVQPVTTNGYPMQPVKTNGYPVQPVNTNGYPVQPVKTDGYIRPASPHLIQTRRIPVDSQSTPRLHPGQVHSRSQEPLTVMHPVPVPSPAASPGRGATSPFRVFRASPAGDPNDCLVKQLKALQEAKDLAAAQQAESEQMIAKRQDQLRRETYKALYASGLSDALRRWPPPSLSPLRGAGELLEPEPPLGSSLEEVQERRDSLAKQLRALQAAKVDVSAKQAESDHMVLQHQEPFPALSAHNLGDLLRQCGAPAGQHPDGETPRSPRQDSTGVEESAAEQELPSETTASRPSLPAHERAKQVSRASKDVPKSQSLTRSSRGRRPSSPFLSAEEARRCTAELAALARNVSAKELRELRMLKRPPQAVANLLEALSITLGDKDLRPASFRKLLSDSLPQRLGAVDVASLSSARAAKLRSLLGSPDASVEAVSRICRPCASLAEWCGCLNSCLSRDQDHPDLGSREQQTVSTQRSQSDSGTPRPAVDQSYLIVEPDLSQMSRDELAEVWDLTVTKPDIGTVVFHGTTDCRDLDIAETVVLKRGYVLVYPDPAKKPPPGEGLNKHATVTMYQCFPPGGHVKDEEALAEYKVKIKEMTEEKSTCRFIDYDCLTGVWKFEVERF</sequence>
<dbReference type="Proteomes" id="UP000604046">
    <property type="component" value="Unassembled WGS sequence"/>
</dbReference>
<evidence type="ECO:0000256" key="10">
    <source>
        <dbReference type="SAM" id="MobiDB-lite"/>
    </source>
</evidence>
<evidence type="ECO:0000259" key="11">
    <source>
        <dbReference type="PROSITE" id="PS51434"/>
    </source>
</evidence>
<dbReference type="InterPro" id="IPR037665">
    <property type="entry name" value="Nucleoporin_S59-like"/>
</dbReference>
<keyword evidence="13" id="KW-1185">Reference proteome</keyword>
<keyword evidence="8" id="KW-0539">Nucleus</keyword>
<dbReference type="PANTHER" id="PTHR23198">
    <property type="entry name" value="NUCLEOPORIN"/>
    <property type="match status" value="1"/>
</dbReference>
<keyword evidence="9" id="KW-0175">Coiled coil</keyword>
<dbReference type="Gene3D" id="3.30.1610.10">
    <property type="entry name" value="Peptidase S59, nucleoporin"/>
    <property type="match status" value="1"/>
</dbReference>
<gene>
    <name evidence="12" type="primary">NUP98A</name>
    <name evidence="12" type="ORF">SNAT2548_LOCUS6146</name>
</gene>
<name>A0A812JGM5_9DINO</name>
<keyword evidence="5" id="KW-0653">Protein transport</keyword>
<keyword evidence="7" id="KW-0906">Nuclear pore complex</keyword>
<dbReference type="GO" id="GO:0006606">
    <property type="term" value="P:protein import into nucleus"/>
    <property type="evidence" value="ECO:0007669"/>
    <property type="project" value="TreeGrafter"/>
</dbReference>
<evidence type="ECO:0000313" key="12">
    <source>
        <dbReference type="EMBL" id="CAE7202515.1"/>
    </source>
</evidence>
<dbReference type="InterPro" id="IPR007230">
    <property type="entry name" value="Nup98_auto-Pept-S59_dom"/>
</dbReference>
<comment type="subcellular location">
    <subcellularLocation>
        <location evidence="1">Nucleus</location>
        <location evidence="1">Nuclear pore complex</location>
    </subcellularLocation>
</comment>
<dbReference type="GO" id="GO:0008139">
    <property type="term" value="F:nuclear localization sequence binding"/>
    <property type="evidence" value="ECO:0007669"/>
    <property type="project" value="TreeGrafter"/>
</dbReference>
<feature type="compositionally biased region" description="Polar residues" evidence="10">
    <location>
        <begin position="502"/>
        <end position="517"/>
    </location>
</feature>
<evidence type="ECO:0000256" key="9">
    <source>
        <dbReference type="SAM" id="Coils"/>
    </source>
</evidence>
<evidence type="ECO:0000256" key="2">
    <source>
        <dbReference type="ARBA" id="ARBA00008926"/>
    </source>
</evidence>
<evidence type="ECO:0000256" key="3">
    <source>
        <dbReference type="ARBA" id="ARBA00022448"/>
    </source>
</evidence>
<accession>A0A812JGM5</accession>
<dbReference type="Gene3D" id="1.20.920.60">
    <property type="match status" value="1"/>
</dbReference>
<dbReference type="GO" id="GO:0003723">
    <property type="term" value="F:RNA binding"/>
    <property type="evidence" value="ECO:0007669"/>
    <property type="project" value="TreeGrafter"/>
</dbReference>
<feature type="region of interest" description="Disordered" evidence="10">
    <location>
        <begin position="216"/>
        <end position="240"/>
    </location>
</feature>
<feature type="compositionally biased region" description="Basic and acidic residues" evidence="10">
    <location>
        <begin position="298"/>
        <end position="307"/>
    </location>
</feature>
<dbReference type="GO" id="GO:0000973">
    <property type="term" value="P:post-transcriptional tethering of RNA polymerase II gene DNA at nuclear periphery"/>
    <property type="evidence" value="ECO:0007669"/>
    <property type="project" value="TreeGrafter"/>
</dbReference>
<dbReference type="GO" id="GO:0017056">
    <property type="term" value="F:structural constituent of nuclear pore"/>
    <property type="evidence" value="ECO:0007669"/>
    <property type="project" value="InterPro"/>
</dbReference>
<dbReference type="GO" id="GO:0034398">
    <property type="term" value="P:telomere tethering at nuclear periphery"/>
    <property type="evidence" value="ECO:0007669"/>
    <property type="project" value="TreeGrafter"/>
</dbReference>
<dbReference type="InterPro" id="IPR036903">
    <property type="entry name" value="Nup98_auto-Pept-S59_dom_sf"/>
</dbReference>
<dbReference type="GO" id="GO:0044614">
    <property type="term" value="C:nuclear pore cytoplasmic filaments"/>
    <property type="evidence" value="ECO:0007669"/>
    <property type="project" value="TreeGrafter"/>
</dbReference>
<dbReference type="AlphaFoldDB" id="A0A812JGM5"/>
<comment type="similarity">
    <text evidence="2">Belongs to the nucleoporin GLFG family.</text>
</comment>
<evidence type="ECO:0000313" key="13">
    <source>
        <dbReference type="Proteomes" id="UP000604046"/>
    </source>
</evidence>
<reference evidence="12" key="1">
    <citation type="submission" date="2021-02" db="EMBL/GenBank/DDBJ databases">
        <authorList>
            <person name="Dougan E. K."/>
            <person name="Rhodes N."/>
            <person name="Thang M."/>
            <person name="Chan C."/>
        </authorList>
    </citation>
    <scope>NUCLEOTIDE SEQUENCE</scope>
</reference>